<name>A0A2P2JNH7_RHIMU</name>
<reference evidence="1" key="1">
    <citation type="submission" date="2018-02" db="EMBL/GenBank/DDBJ databases">
        <title>Rhizophora mucronata_Transcriptome.</title>
        <authorList>
            <person name="Meera S.P."/>
            <person name="Sreeshan A."/>
            <person name="Augustine A."/>
        </authorList>
    </citation>
    <scope>NUCLEOTIDE SEQUENCE</scope>
    <source>
        <tissue evidence="1">Leaf</tissue>
    </source>
</reference>
<organism evidence="1">
    <name type="scientific">Rhizophora mucronata</name>
    <name type="common">Asiatic mangrove</name>
    <dbReference type="NCBI Taxonomy" id="61149"/>
    <lineage>
        <taxon>Eukaryota</taxon>
        <taxon>Viridiplantae</taxon>
        <taxon>Streptophyta</taxon>
        <taxon>Embryophyta</taxon>
        <taxon>Tracheophyta</taxon>
        <taxon>Spermatophyta</taxon>
        <taxon>Magnoliopsida</taxon>
        <taxon>eudicotyledons</taxon>
        <taxon>Gunneridae</taxon>
        <taxon>Pentapetalae</taxon>
        <taxon>rosids</taxon>
        <taxon>fabids</taxon>
        <taxon>Malpighiales</taxon>
        <taxon>Rhizophoraceae</taxon>
        <taxon>Rhizophora</taxon>
    </lineage>
</organism>
<proteinExistence type="predicted"/>
<accession>A0A2P2JNH7</accession>
<dbReference type="AlphaFoldDB" id="A0A2P2JNH7"/>
<protein>
    <submittedName>
        <fullName evidence="1">Uncharacterized protein</fullName>
    </submittedName>
</protein>
<evidence type="ECO:0000313" key="1">
    <source>
        <dbReference type="EMBL" id="MBW95020.1"/>
    </source>
</evidence>
<sequence length="24" mass="2858">MLFNHLLFLMQNKAKKRIPTSRGN</sequence>
<dbReference type="EMBL" id="GGEC01014537">
    <property type="protein sequence ID" value="MBW95020.1"/>
    <property type="molecule type" value="Transcribed_RNA"/>
</dbReference>